<sequence>KTIVAKLAEGYGLSAESVVLNFLASTRQHFVDDQEAPPLEYAEQSIDPAAAADPKDQLAKARMILATELGKDPLLRQEARTHFKSFAVLSVIPTEKGIAKIDEFHPYYAFKYLKDKPISMMLRSSQLLHILRAESDHLVTVDIHLTQAARMDFDRRLLEAFRSDSYRDTVKAWNYERELVIREVVEKFLIPLGAKWVKEWAREEVEDFIAKGCAVELEGRINVVGFNQRMESLPVNAPPQSLPNPDSFPSILAMSWGKGDPQKDAITMVFLDQNGRLREYTAIDNLFDPEPRRELLELIKRRKPQGIVVAGFSIHTMKLHEKVKELLEKESGVNPPEGGAGGSGSGWGERDRDRSEDAWHARIPVVYVKDEVARLYQHSARATDEFGDLSTMAKYCVGLARFAQSPLIEYAALGSDLPAITFDADAQTLVPREKLLVALERALVNVVNYVGVDINQAVNDPYYCHILPFVAGLGPRKAQHLKKKILAIGGTMMNREQFIKVMTKQIFVNTAGFLRIPQKDDYDDARDSKRSKHDDVSNVPDPLDQTRIHLEDYELARKMATDALDMDEEDVKDDHPSMVITQILNHRDKEKKLNELNLDDFAVNLQMTNQGFKRQTLDNIKSELLHPFADGRREFRLPSHWDVVTMLTGETQKSLRVGLIVSVVVTRFKHGLAHVRLASGVDGIINQQYLAATADAVSRGMTIPAVIIHLKDDRNIAVELSSLPDHVARGDSDFRRVAPEAEFYDHARAARDKETLQRRKRHETGQARRVIKHPNFHNFNMLQAEQYLANRERGDAVVRPSSKGQNHLAVTWKVDTGLYQHIDVVEEQTGGTGDVTGRLLIDNNYQYSEIDELIVNHVKAMARRVEELMAHEKFKAGTQEDLEHHLREVVKAYPTQSVYAFSLNRQRPGHFNISFLANKDSQITTWGVRVLPQFYQLFDATAPSVAQLTDAFKMRHLHETSKAAHGGKTPYSAGFGMTPAGGRTPGSATPGRMSARRVGRTPNPYVSAAAPPAPGPPGSMGPPP</sequence>
<dbReference type="FunFam" id="1.10.10.2740:FF:000002">
    <property type="entry name" value="Transcription elongation factor Spt6"/>
    <property type="match status" value="1"/>
</dbReference>
<dbReference type="SUPFAM" id="SSF47781">
    <property type="entry name" value="RuvA domain 2-like"/>
    <property type="match status" value="2"/>
</dbReference>
<dbReference type="Pfam" id="PF21710">
    <property type="entry name" value="Spt6_S1"/>
    <property type="match status" value="1"/>
</dbReference>
<dbReference type="InterPro" id="IPR035018">
    <property type="entry name" value="Spt6_SH2_C"/>
</dbReference>
<dbReference type="InterPro" id="IPR012340">
    <property type="entry name" value="NA-bd_OB-fold"/>
</dbReference>
<dbReference type="FunFam" id="3.30.505.10:FF:000056">
    <property type="entry name" value="Transcription elongation factor Spt6"/>
    <property type="match status" value="1"/>
</dbReference>
<accession>J0WKX3</accession>
<dbReference type="PANTHER" id="PTHR10145">
    <property type="entry name" value="TRANSCRIPTION ELONGATION FACTOR SPT6"/>
    <property type="match status" value="1"/>
</dbReference>
<dbReference type="Pfam" id="PF22706">
    <property type="entry name" value="Tex_central_region"/>
    <property type="match status" value="1"/>
</dbReference>
<evidence type="ECO:0000256" key="10">
    <source>
        <dbReference type="ARBA" id="ARBA00093389"/>
    </source>
</evidence>
<dbReference type="GO" id="GO:0140673">
    <property type="term" value="P:transcription elongation-coupled chromatin remodeling"/>
    <property type="evidence" value="ECO:0007669"/>
    <property type="project" value="InterPro"/>
</dbReference>
<dbReference type="CDD" id="cd09928">
    <property type="entry name" value="SH2_Cterm_SPT6_like"/>
    <property type="match status" value="1"/>
</dbReference>
<dbReference type="InterPro" id="IPR012337">
    <property type="entry name" value="RNaseH-like_sf"/>
</dbReference>
<dbReference type="KEGG" id="adl:AURDEDRAFT_177982"/>
<dbReference type="Gene3D" id="1.10.10.2740">
    <property type="entry name" value="Spt6, Death-like domain"/>
    <property type="match status" value="1"/>
</dbReference>
<dbReference type="SMART" id="SM00252">
    <property type="entry name" value="SH2"/>
    <property type="match status" value="1"/>
</dbReference>
<dbReference type="InterPro" id="IPR017072">
    <property type="entry name" value="TF_Spt6"/>
</dbReference>
<keyword evidence="6" id="KW-0727">SH2 domain</keyword>
<evidence type="ECO:0000259" key="12">
    <source>
        <dbReference type="SMART" id="SM00252"/>
    </source>
</evidence>
<dbReference type="InterPro" id="IPR032706">
    <property type="entry name" value="Spt6_HHH"/>
</dbReference>
<evidence type="ECO:0000256" key="2">
    <source>
        <dbReference type="ARBA" id="ARBA00004286"/>
    </source>
</evidence>
<keyword evidence="8" id="KW-0539">Nucleus</keyword>
<evidence type="ECO:0000256" key="7">
    <source>
        <dbReference type="ARBA" id="ARBA00023163"/>
    </source>
</evidence>
<comment type="subcellular location">
    <subcellularLocation>
        <location evidence="2">Chromosome</location>
    </subcellularLocation>
    <subcellularLocation>
        <location evidence="1">Nucleus</location>
    </subcellularLocation>
</comment>
<dbReference type="InterPro" id="IPR037027">
    <property type="entry name" value="YqgF/RNaseH-like_dom_sf"/>
</dbReference>
<dbReference type="SUPFAM" id="SSF53098">
    <property type="entry name" value="Ribonuclease H-like"/>
    <property type="match status" value="1"/>
</dbReference>
<dbReference type="InterPro" id="IPR049540">
    <property type="entry name" value="Spt6-like_S1"/>
</dbReference>
<comment type="function">
    <text evidence="10">Histone H3-H4 chaperone that plays a role in maintenance of chromatin structure during RNA polymerase II transcription elongation thereby repressing transcription initiation from cryptic promoters. Mediates the reassembly of nucleosomes onto the promoters of at least a selected set of genes during repression; the nucleosome reassembly is essential for transcriptional repression. Essential for viability.</text>
</comment>
<evidence type="ECO:0000256" key="3">
    <source>
        <dbReference type="ARBA" id="ARBA00009253"/>
    </source>
</evidence>
<dbReference type="InterPro" id="IPR028231">
    <property type="entry name" value="Spt6_YqgF"/>
</dbReference>
<dbReference type="InterPro" id="IPR035019">
    <property type="entry name" value="Spt6_SH2_N"/>
</dbReference>
<protein>
    <recommendedName>
        <fullName evidence="4">Transcription elongation factor SPT6</fullName>
    </recommendedName>
    <alternativeName>
        <fullName evidence="9">Chromatin elongation factor SPT6</fullName>
    </alternativeName>
</protein>
<dbReference type="SUPFAM" id="SSF158832">
    <property type="entry name" value="Tex N-terminal region-like"/>
    <property type="match status" value="1"/>
</dbReference>
<dbReference type="GO" id="GO:0034728">
    <property type="term" value="P:nucleosome organization"/>
    <property type="evidence" value="ECO:0007669"/>
    <property type="project" value="TreeGrafter"/>
</dbReference>
<dbReference type="SUPFAM" id="SSF55550">
    <property type="entry name" value="SH2 domain"/>
    <property type="match status" value="1"/>
</dbReference>
<dbReference type="Gene3D" id="1.10.3500.10">
    <property type="entry name" value="Tex N-terminal region-like"/>
    <property type="match status" value="1"/>
</dbReference>
<dbReference type="GO" id="GO:0005694">
    <property type="term" value="C:chromosome"/>
    <property type="evidence" value="ECO:0007669"/>
    <property type="project" value="UniProtKB-SubCell"/>
</dbReference>
<feature type="region of interest" description="Disordered" evidence="11">
    <location>
        <begin position="329"/>
        <end position="355"/>
    </location>
</feature>
<comment type="similarity">
    <text evidence="3">Belongs to the SPT6 family.</text>
</comment>
<dbReference type="InterPro" id="IPR036860">
    <property type="entry name" value="SH2_dom_sf"/>
</dbReference>
<feature type="compositionally biased region" description="Pro residues" evidence="11">
    <location>
        <begin position="1011"/>
        <end position="1024"/>
    </location>
</feature>
<dbReference type="GO" id="GO:0031491">
    <property type="term" value="F:nucleosome binding"/>
    <property type="evidence" value="ECO:0007669"/>
    <property type="project" value="TreeGrafter"/>
</dbReference>
<dbReference type="PANTHER" id="PTHR10145:SF6">
    <property type="entry name" value="TRANSCRIPTION ELONGATION FACTOR SPT6"/>
    <property type="match status" value="1"/>
</dbReference>
<feature type="region of interest" description="Disordered" evidence="11">
    <location>
        <begin position="521"/>
        <end position="543"/>
    </location>
</feature>
<evidence type="ECO:0000256" key="1">
    <source>
        <dbReference type="ARBA" id="ARBA00004123"/>
    </source>
</evidence>
<dbReference type="FunCoup" id="J0WKX3">
    <property type="interactions" value="99"/>
</dbReference>
<feature type="compositionally biased region" description="Basic and acidic residues" evidence="11">
    <location>
        <begin position="521"/>
        <end position="536"/>
    </location>
</feature>
<dbReference type="GO" id="GO:0008023">
    <property type="term" value="C:transcription elongation factor complex"/>
    <property type="evidence" value="ECO:0007669"/>
    <property type="project" value="TreeGrafter"/>
</dbReference>
<evidence type="ECO:0000313" key="14">
    <source>
        <dbReference type="Proteomes" id="UP000006514"/>
    </source>
</evidence>
<dbReference type="Proteomes" id="UP000006514">
    <property type="component" value="Unassembled WGS sequence"/>
</dbReference>
<dbReference type="OMA" id="LYHANDE"/>
<dbReference type="InterPro" id="IPR055179">
    <property type="entry name" value="Tex-like_central_region"/>
</dbReference>
<dbReference type="InterPro" id="IPR023323">
    <property type="entry name" value="Tex-like_dom_sf"/>
</dbReference>
<evidence type="ECO:0000256" key="11">
    <source>
        <dbReference type="SAM" id="MobiDB-lite"/>
    </source>
</evidence>
<name>J0WKX3_AURST</name>
<feature type="region of interest" description="Disordered" evidence="11">
    <location>
        <begin position="960"/>
        <end position="1024"/>
    </location>
</feature>
<dbReference type="InterPro" id="IPR042066">
    <property type="entry name" value="Spt6_death-like"/>
</dbReference>
<feature type="non-terminal residue" evidence="13">
    <location>
        <position position="1"/>
    </location>
</feature>
<gene>
    <name evidence="13" type="ORF">AURDEDRAFT_177982</name>
</gene>
<keyword evidence="14" id="KW-1185">Reference proteome</keyword>
<evidence type="ECO:0000313" key="13">
    <source>
        <dbReference type="EMBL" id="EJD32928.1"/>
    </source>
</evidence>
<keyword evidence="5" id="KW-0158">Chromosome</keyword>
<dbReference type="OrthoDB" id="995477at2759"/>
<reference evidence="14" key="1">
    <citation type="journal article" date="2012" name="Science">
        <title>The Paleozoic origin of enzymatic lignin decomposition reconstructed from 31 fungal genomes.</title>
        <authorList>
            <person name="Floudas D."/>
            <person name="Binder M."/>
            <person name="Riley R."/>
            <person name="Barry K."/>
            <person name="Blanchette R.A."/>
            <person name="Henrissat B."/>
            <person name="Martinez A.T."/>
            <person name="Otillar R."/>
            <person name="Spatafora J.W."/>
            <person name="Yadav J.S."/>
            <person name="Aerts A."/>
            <person name="Benoit I."/>
            <person name="Boyd A."/>
            <person name="Carlson A."/>
            <person name="Copeland A."/>
            <person name="Coutinho P.M."/>
            <person name="de Vries R.P."/>
            <person name="Ferreira P."/>
            <person name="Findley K."/>
            <person name="Foster B."/>
            <person name="Gaskell J."/>
            <person name="Glotzer D."/>
            <person name="Gorecki P."/>
            <person name="Heitman J."/>
            <person name="Hesse C."/>
            <person name="Hori C."/>
            <person name="Igarashi K."/>
            <person name="Jurgens J.A."/>
            <person name="Kallen N."/>
            <person name="Kersten P."/>
            <person name="Kohler A."/>
            <person name="Kuees U."/>
            <person name="Kumar T.K.A."/>
            <person name="Kuo A."/>
            <person name="LaButti K."/>
            <person name="Larrondo L.F."/>
            <person name="Lindquist E."/>
            <person name="Ling A."/>
            <person name="Lombard V."/>
            <person name="Lucas S."/>
            <person name="Lundell T."/>
            <person name="Martin R."/>
            <person name="McLaughlin D.J."/>
            <person name="Morgenstern I."/>
            <person name="Morin E."/>
            <person name="Murat C."/>
            <person name="Nagy L.G."/>
            <person name="Nolan M."/>
            <person name="Ohm R.A."/>
            <person name="Patyshakuliyeva A."/>
            <person name="Rokas A."/>
            <person name="Ruiz-Duenas F.J."/>
            <person name="Sabat G."/>
            <person name="Salamov A."/>
            <person name="Samejima M."/>
            <person name="Schmutz J."/>
            <person name="Slot J.C."/>
            <person name="St John F."/>
            <person name="Stenlid J."/>
            <person name="Sun H."/>
            <person name="Sun S."/>
            <person name="Syed K."/>
            <person name="Tsang A."/>
            <person name="Wiebenga A."/>
            <person name="Young D."/>
            <person name="Pisabarro A."/>
            <person name="Eastwood D.C."/>
            <person name="Martin F."/>
            <person name="Cullen D."/>
            <person name="Grigoriev I.V."/>
            <person name="Hibbett D.S."/>
        </authorList>
    </citation>
    <scope>NUCLEOTIDE SEQUENCE [LARGE SCALE GENOMIC DNA]</scope>
    <source>
        <strain evidence="14">TFB10046</strain>
    </source>
</reference>
<evidence type="ECO:0000256" key="5">
    <source>
        <dbReference type="ARBA" id="ARBA00022454"/>
    </source>
</evidence>
<dbReference type="Pfam" id="PF14633">
    <property type="entry name" value="SH2_2"/>
    <property type="match status" value="1"/>
</dbReference>
<dbReference type="AlphaFoldDB" id="J0WKX3"/>
<dbReference type="InterPro" id="IPR041692">
    <property type="entry name" value="HHH_9"/>
</dbReference>
<feature type="compositionally biased region" description="Gly residues" evidence="11">
    <location>
        <begin position="338"/>
        <end position="347"/>
    </location>
</feature>
<dbReference type="eggNOG" id="KOG1856">
    <property type="taxonomic scope" value="Eukaryota"/>
</dbReference>
<dbReference type="InterPro" id="IPR000980">
    <property type="entry name" value="SH2"/>
</dbReference>
<organism evidence="13 14">
    <name type="scientific">Auricularia subglabra (strain TFB-10046 / SS5)</name>
    <name type="common">White-rot fungus</name>
    <name type="synonym">Auricularia delicata (strain TFB10046)</name>
    <dbReference type="NCBI Taxonomy" id="717982"/>
    <lineage>
        <taxon>Eukaryota</taxon>
        <taxon>Fungi</taxon>
        <taxon>Dikarya</taxon>
        <taxon>Basidiomycota</taxon>
        <taxon>Agaricomycotina</taxon>
        <taxon>Agaricomycetes</taxon>
        <taxon>Auriculariales</taxon>
        <taxon>Auriculariaceae</taxon>
        <taxon>Auricularia</taxon>
    </lineage>
</organism>
<evidence type="ECO:0000256" key="9">
    <source>
        <dbReference type="ARBA" id="ARBA00029871"/>
    </source>
</evidence>
<feature type="domain" description="SH2" evidence="12">
    <location>
        <begin position="773"/>
        <end position="863"/>
    </location>
</feature>
<dbReference type="Gene3D" id="3.30.505.10">
    <property type="entry name" value="SH2 domain"/>
    <property type="match status" value="2"/>
</dbReference>
<dbReference type="GO" id="GO:0042393">
    <property type="term" value="F:histone binding"/>
    <property type="evidence" value="ECO:0007669"/>
    <property type="project" value="TreeGrafter"/>
</dbReference>
<dbReference type="CDD" id="cd09918">
    <property type="entry name" value="SH2_Nterm_SPT6_like"/>
    <property type="match status" value="1"/>
</dbReference>
<dbReference type="InterPro" id="IPR010994">
    <property type="entry name" value="RuvA_2-like"/>
</dbReference>
<dbReference type="Pfam" id="PF14639">
    <property type="entry name" value="YqgF"/>
    <property type="match status" value="1"/>
</dbReference>
<dbReference type="Pfam" id="PF14635">
    <property type="entry name" value="HHH_7"/>
    <property type="match status" value="1"/>
</dbReference>
<dbReference type="Pfam" id="PF17674">
    <property type="entry name" value="HHH_9"/>
    <property type="match status" value="1"/>
</dbReference>
<keyword evidence="7" id="KW-0804">Transcription</keyword>
<dbReference type="InParanoid" id="J0WKX3"/>
<evidence type="ECO:0000256" key="4">
    <source>
        <dbReference type="ARBA" id="ARBA00020248"/>
    </source>
</evidence>
<dbReference type="Gene3D" id="1.10.150.850">
    <property type="entry name" value="Spt6, helix-hairpin-helix domain"/>
    <property type="match status" value="1"/>
</dbReference>
<dbReference type="InterPro" id="IPR035420">
    <property type="entry name" value="Spt6_SH2"/>
</dbReference>
<evidence type="ECO:0000256" key="6">
    <source>
        <dbReference type="ARBA" id="ARBA00022999"/>
    </source>
</evidence>
<proteinExistence type="inferred from homology"/>
<dbReference type="EMBL" id="JH688551">
    <property type="protein sequence ID" value="EJD32928.1"/>
    <property type="molecule type" value="Genomic_DNA"/>
</dbReference>
<evidence type="ECO:0000256" key="8">
    <source>
        <dbReference type="ARBA" id="ARBA00023242"/>
    </source>
</evidence>
<dbReference type="Gene3D" id="2.40.50.140">
    <property type="entry name" value="Nucleic acid-binding proteins"/>
    <property type="match status" value="1"/>
</dbReference>
<dbReference type="Gene3D" id="3.30.420.140">
    <property type="entry name" value="YqgF/RNase H-like domain"/>
    <property type="match status" value="1"/>
</dbReference>